<gene>
    <name evidence="7" type="ORF">ZHAS_00015183</name>
</gene>
<evidence type="ECO:0000256" key="3">
    <source>
        <dbReference type="ARBA" id="ARBA00022692"/>
    </source>
</evidence>
<dbReference type="VEuPathDB" id="VectorBase:ASIC015183"/>
<evidence type="ECO:0000256" key="5">
    <source>
        <dbReference type="ARBA" id="ARBA00023136"/>
    </source>
</evidence>
<evidence type="ECO:0000256" key="6">
    <source>
        <dbReference type="RuleBase" id="RU367008"/>
    </source>
</evidence>
<evidence type="ECO:0000313" key="8">
    <source>
        <dbReference type="EnsemblMetazoa" id="ASIC015183-PA"/>
    </source>
</evidence>
<proteinExistence type="inferred from homology"/>
<comment type="subunit">
    <text evidence="6">Component of the oligosaccharyltransferase (OST) complex.</text>
</comment>
<keyword evidence="4 6" id="KW-1133">Transmembrane helix</keyword>
<dbReference type="AlphaFoldDB" id="A0A084WA89"/>
<dbReference type="PANTHER" id="PTHR13636">
    <property type="entry name" value="TRANSMEMBRANE PROTEIN 258"/>
    <property type="match status" value="1"/>
</dbReference>
<dbReference type="OMA" id="MERYVGP"/>
<dbReference type="Proteomes" id="UP000030765">
    <property type="component" value="Unassembled WGS sequence"/>
</dbReference>
<keyword evidence="3 6" id="KW-0812">Transmembrane</keyword>
<dbReference type="EMBL" id="KE525327">
    <property type="protein sequence ID" value="KFB47133.1"/>
    <property type="molecule type" value="Genomic_DNA"/>
</dbReference>
<dbReference type="GO" id="GO:0008250">
    <property type="term" value="C:oligosaccharyltransferase complex"/>
    <property type="evidence" value="ECO:0007669"/>
    <property type="project" value="UniProtKB-UniRule"/>
</dbReference>
<feature type="transmembrane region" description="Helical" evidence="6">
    <location>
        <begin position="57"/>
        <end position="82"/>
    </location>
</feature>
<keyword evidence="9" id="KW-1185">Reference proteome</keyword>
<organism evidence="7">
    <name type="scientific">Anopheles sinensis</name>
    <name type="common">Mosquito</name>
    <dbReference type="NCBI Taxonomy" id="74873"/>
    <lineage>
        <taxon>Eukaryota</taxon>
        <taxon>Metazoa</taxon>
        <taxon>Ecdysozoa</taxon>
        <taxon>Arthropoda</taxon>
        <taxon>Hexapoda</taxon>
        <taxon>Insecta</taxon>
        <taxon>Pterygota</taxon>
        <taxon>Neoptera</taxon>
        <taxon>Endopterygota</taxon>
        <taxon>Diptera</taxon>
        <taxon>Nematocera</taxon>
        <taxon>Culicoidea</taxon>
        <taxon>Culicidae</taxon>
        <taxon>Anophelinae</taxon>
        <taxon>Anopheles</taxon>
    </lineage>
</organism>
<comment type="subcellular location">
    <subcellularLocation>
        <location evidence="1 6">Membrane</location>
        <topology evidence="1 6">Multi-pass membrane protein</topology>
    </subcellularLocation>
</comment>
<evidence type="ECO:0000256" key="2">
    <source>
        <dbReference type="ARBA" id="ARBA00009825"/>
    </source>
</evidence>
<comment type="similarity">
    <text evidence="2 6">Belongs to the OST5 family.</text>
</comment>
<dbReference type="OrthoDB" id="18408at2759"/>
<evidence type="ECO:0000313" key="9">
    <source>
        <dbReference type="Proteomes" id="UP000030765"/>
    </source>
</evidence>
<evidence type="ECO:0000256" key="4">
    <source>
        <dbReference type="ARBA" id="ARBA00022989"/>
    </source>
</evidence>
<reference evidence="8" key="2">
    <citation type="submission" date="2020-05" db="UniProtKB">
        <authorList>
            <consortium name="EnsemblMetazoa"/>
        </authorList>
    </citation>
    <scope>IDENTIFICATION</scope>
</reference>
<dbReference type="GO" id="GO:0006487">
    <property type="term" value="P:protein N-linked glycosylation"/>
    <property type="evidence" value="ECO:0007669"/>
    <property type="project" value="UniProtKB-UniRule"/>
</dbReference>
<sequence>MDSMVRYVSPVNPAVFPHLAGVLLLFGTFFTAWFFVFEVSRPKQPTKESVIFKELAISLFASLFLGFGVLFLLLSVGIYVHLDMPRAWRARLPELGVHLIAKCTEQKNT</sequence>
<accession>A0A084WA89</accession>
<dbReference type="EnsemblMetazoa" id="ASIC015183-RA">
    <property type="protein sequence ID" value="ASIC015183-PA"/>
    <property type="gene ID" value="ASIC015183"/>
</dbReference>
<dbReference type="Pfam" id="PF05251">
    <property type="entry name" value="Ost5"/>
    <property type="match status" value="1"/>
</dbReference>
<evidence type="ECO:0000256" key="1">
    <source>
        <dbReference type="ARBA" id="ARBA00004141"/>
    </source>
</evidence>
<evidence type="ECO:0000313" key="7">
    <source>
        <dbReference type="EMBL" id="KFB47133.1"/>
    </source>
</evidence>
<protein>
    <recommendedName>
        <fullName evidence="6">Dolichyl-diphosphooligosaccharide-protein glycosyltransferase subunit TMEM258</fullName>
    </recommendedName>
    <alternativeName>
        <fullName evidence="6">Transmembrane protein 258</fullName>
    </alternativeName>
</protein>
<name>A0A084WA89_ANOSI</name>
<reference evidence="7 9" key="1">
    <citation type="journal article" date="2014" name="BMC Genomics">
        <title>Genome sequence of Anopheles sinensis provides insight into genetics basis of mosquito competence for malaria parasites.</title>
        <authorList>
            <person name="Zhou D."/>
            <person name="Zhang D."/>
            <person name="Ding G."/>
            <person name="Shi L."/>
            <person name="Hou Q."/>
            <person name="Ye Y."/>
            <person name="Xu Y."/>
            <person name="Zhou H."/>
            <person name="Xiong C."/>
            <person name="Li S."/>
            <person name="Yu J."/>
            <person name="Hong S."/>
            <person name="Yu X."/>
            <person name="Zou P."/>
            <person name="Chen C."/>
            <person name="Chang X."/>
            <person name="Wang W."/>
            <person name="Lv Y."/>
            <person name="Sun Y."/>
            <person name="Ma L."/>
            <person name="Shen B."/>
            <person name="Zhu C."/>
        </authorList>
    </citation>
    <scope>NUCLEOTIDE SEQUENCE [LARGE SCALE GENOMIC DNA]</scope>
</reference>
<dbReference type="EMBL" id="ATLV01022053">
    <property type="status" value="NOT_ANNOTATED_CDS"/>
    <property type="molecule type" value="Genomic_DNA"/>
</dbReference>
<dbReference type="InterPro" id="IPR007915">
    <property type="entry name" value="TMEM258/Ost5"/>
</dbReference>
<keyword evidence="5 6" id="KW-0472">Membrane</keyword>
<feature type="transmembrane region" description="Helical" evidence="6">
    <location>
        <begin position="15"/>
        <end position="36"/>
    </location>
</feature>
<comment type="function">
    <text evidence="6">Subunit of the oligosaccharyl transferase (OST) complex that catalyzes the initial transfer of a defined glycan (Glc(3)Man(9)GlcNAc(2) in eukaryotes) from the lipid carrier dolichol-pyrophosphate to an asparagine residue within an Asn-X-Ser/Thr consensus motif in nascent polypeptide chains, the first step in protein N-glycosylation. N-glycosylation occurs cotranslationally and the complex associates with the Sec61 complex at the channel-forming translocon complex that mediates protein translocation across the endoplasmic reticulum (ER). All subunits are required for a maximal enzyme activity.</text>
</comment>
<dbReference type="STRING" id="74873.A0A084WA89"/>